<feature type="repeat" description="ARM" evidence="8">
    <location>
        <begin position="117"/>
        <end position="145"/>
    </location>
</feature>
<dbReference type="InterPro" id="IPR011989">
    <property type="entry name" value="ARM-like"/>
</dbReference>
<reference evidence="9 10" key="1">
    <citation type="submission" date="2019-06" db="EMBL/GenBank/DDBJ databases">
        <title>Genomics analysis of Aphanomyces spp. identifies a new class of oomycete effector associated with host adaptation.</title>
        <authorList>
            <person name="Gaulin E."/>
        </authorList>
    </citation>
    <scope>NUCLEOTIDE SEQUENCE [LARGE SCALE GENOMIC DNA]</scope>
    <source>
        <strain evidence="9 10">E</strain>
    </source>
</reference>
<evidence type="ECO:0000313" key="9">
    <source>
        <dbReference type="EMBL" id="KAF0754072.1"/>
    </source>
</evidence>
<dbReference type="Proteomes" id="UP000469452">
    <property type="component" value="Unassembled WGS sequence"/>
</dbReference>
<evidence type="ECO:0000256" key="5">
    <source>
        <dbReference type="ARBA" id="ARBA00023136"/>
    </source>
</evidence>
<comment type="caution">
    <text evidence="9">The sequence shown here is derived from an EMBL/GenBank/DDBJ whole genome shotgun (WGS) entry which is preliminary data.</text>
</comment>
<keyword evidence="4" id="KW-0677">Repeat</keyword>
<dbReference type="AlphaFoldDB" id="A0A6A5A2B4"/>
<evidence type="ECO:0000256" key="4">
    <source>
        <dbReference type="ARBA" id="ARBA00022737"/>
    </source>
</evidence>
<dbReference type="SMART" id="SM00185">
    <property type="entry name" value="ARM"/>
    <property type="match status" value="3"/>
</dbReference>
<gene>
    <name evidence="9" type="ORF">AaE_005472</name>
</gene>
<sequence>MATSTVNGTQRYTKFARYVASYIGGRYATFALTNLASVQSTHTQLIDAGIITLFTGLLQEEDASIRNAAAFGIANFAAFSENHRLIVESGNCLEALIDLVSSADGKSVLRADVVRMGGLPPLLRLTHSKDMDVQQEVLACLCNLSLSGCIGADPSLFLSACDVQSLVSFLCSADATYRLFGAITLGNVAAKAEHHETIVGSGALTPLIELSRSVDLETHRCIAFALCNLASEPARRQSIVDNHGIPPIIALACSE</sequence>
<keyword evidence="6" id="KW-0449">Lipoprotein</keyword>
<dbReference type="GO" id="GO:0005774">
    <property type="term" value="C:vacuolar membrane"/>
    <property type="evidence" value="ECO:0007669"/>
    <property type="project" value="UniProtKB-SubCell"/>
</dbReference>
<feature type="non-terminal residue" evidence="9">
    <location>
        <position position="255"/>
    </location>
</feature>
<dbReference type="GO" id="GO:0043495">
    <property type="term" value="F:protein-membrane adaptor activity"/>
    <property type="evidence" value="ECO:0007669"/>
    <property type="project" value="InterPro"/>
</dbReference>
<name>A0A6A5A2B4_APHAT</name>
<comment type="similarity">
    <text evidence="2">Belongs to the beta-catenin family.</text>
</comment>
<organism evidence="9 10">
    <name type="scientific">Aphanomyces astaci</name>
    <name type="common">Crayfish plague agent</name>
    <dbReference type="NCBI Taxonomy" id="112090"/>
    <lineage>
        <taxon>Eukaryota</taxon>
        <taxon>Sar</taxon>
        <taxon>Stramenopiles</taxon>
        <taxon>Oomycota</taxon>
        <taxon>Saprolegniomycetes</taxon>
        <taxon>Saprolegniales</taxon>
        <taxon>Verrucalvaceae</taxon>
        <taxon>Aphanomyces</taxon>
    </lineage>
</organism>
<evidence type="ECO:0000256" key="2">
    <source>
        <dbReference type="ARBA" id="ARBA00005462"/>
    </source>
</evidence>
<evidence type="ECO:0000256" key="3">
    <source>
        <dbReference type="ARBA" id="ARBA00022554"/>
    </source>
</evidence>
<evidence type="ECO:0000256" key="1">
    <source>
        <dbReference type="ARBA" id="ARBA00004592"/>
    </source>
</evidence>
<dbReference type="InterPro" id="IPR016024">
    <property type="entry name" value="ARM-type_fold"/>
</dbReference>
<protein>
    <recommendedName>
        <fullName evidence="7">Vacuolar protein 8</fullName>
    </recommendedName>
</protein>
<comment type="subcellular location">
    <subcellularLocation>
        <location evidence="1">Vacuole membrane</location>
        <topology evidence="1">Lipid-anchor</topology>
    </subcellularLocation>
</comment>
<keyword evidence="5" id="KW-0472">Membrane</keyword>
<dbReference type="EMBL" id="VJMI01010986">
    <property type="protein sequence ID" value="KAF0754072.1"/>
    <property type="molecule type" value="Genomic_DNA"/>
</dbReference>
<keyword evidence="3" id="KW-0926">Vacuole</keyword>
<dbReference type="InterPro" id="IPR000225">
    <property type="entry name" value="Armadillo"/>
</dbReference>
<dbReference type="Pfam" id="PF00514">
    <property type="entry name" value="Arm"/>
    <property type="match status" value="1"/>
</dbReference>
<dbReference type="PANTHER" id="PTHR47249:SF1">
    <property type="entry name" value="VACUOLAR PROTEIN 8"/>
    <property type="match status" value="1"/>
</dbReference>
<dbReference type="InterPro" id="IPR045156">
    <property type="entry name" value="Vac8"/>
</dbReference>
<dbReference type="PANTHER" id="PTHR47249">
    <property type="entry name" value="VACUOLAR PROTEIN 8"/>
    <property type="match status" value="1"/>
</dbReference>
<dbReference type="GO" id="GO:0071562">
    <property type="term" value="P:nucleus-vacuole junction assembly"/>
    <property type="evidence" value="ECO:0007669"/>
    <property type="project" value="InterPro"/>
</dbReference>
<dbReference type="Gene3D" id="1.25.10.10">
    <property type="entry name" value="Leucine-rich Repeat Variant"/>
    <property type="match status" value="3"/>
</dbReference>
<evidence type="ECO:0000256" key="7">
    <source>
        <dbReference type="ARBA" id="ARBA00026209"/>
    </source>
</evidence>
<dbReference type="PROSITE" id="PS50176">
    <property type="entry name" value="ARM_REPEAT"/>
    <property type="match status" value="1"/>
</dbReference>
<evidence type="ECO:0000256" key="6">
    <source>
        <dbReference type="ARBA" id="ARBA00023288"/>
    </source>
</evidence>
<evidence type="ECO:0000256" key="8">
    <source>
        <dbReference type="PROSITE-ProRule" id="PRU00259"/>
    </source>
</evidence>
<accession>A0A6A5A2B4</accession>
<dbReference type="SUPFAM" id="SSF48371">
    <property type="entry name" value="ARM repeat"/>
    <property type="match status" value="1"/>
</dbReference>
<proteinExistence type="inferred from homology"/>
<evidence type="ECO:0000313" key="10">
    <source>
        <dbReference type="Proteomes" id="UP000469452"/>
    </source>
</evidence>